<dbReference type="InterPro" id="IPR044878">
    <property type="entry name" value="UbiA_sf"/>
</dbReference>
<dbReference type="OrthoDB" id="18170at2759"/>
<evidence type="ECO:0000256" key="4">
    <source>
        <dbReference type="ARBA" id="ARBA00005985"/>
    </source>
</evidence>
<evidence type="ECO:0000256" key="8">
    <source>
        <dbReference type="ARBA" id="ARBA00023136"/>
    </source>
</evidence>
<accession>A0A550CIZ9</accession>
<dbReference type="Gene3D" id="1.10.357.140">
    <property type="entry name" value="UbiA prenyltransferase"/>
    <property type="match status" value="1"/>
</dbReference>
<feature type="transmembrane region" description="Helical" evidence="9">
    <location>
        <begin position="59"/>
        <end position="80"/>
    </location>
</feature>
<feature type="transmembrane region" description="Helical" evidence="9">
    <location>
        <begin position="244"/>
        <end position="264"/>
    </location>
</feature>
<feature type="transmembrane region" description="Helical" evidence="9">
    <location>
        <begin position="125"/>
        <end position="146"/>
    </location>
</feature>
<proteinExistence type="inferred from homology"/>
<organism evidence="10 11">
    <name type="scientific">Schizophyllum amplum</name>
    <dbReference type="NCBI Taxonomy" id="97359"/>
    <lineage>
        <taxon>Eukaryota</taxon>
        <taxon>Fungi</taxon>
        <taxon>Dikarya</taxon>
        <taxon>Basidiomycota</taxon>
        <taxon>Agaricomycotina</taxon>
        <taxon>Agaricomycetes</taxon>
        <taxon>Agaricomycetidae</taxon>
        <taxon>Agaricales</taxon>
        <taxon>Schizophyllaceae</taxon>
        <taxon>Schizophyllum</taxon>
    </lineage>
</organism>
<evidence type="ECO:0000313" key="10">
    <source>
        <dbReference type="EMBL" id="TRM64792.1"/>
    </source>
</evidence>
<feature type="transmembrane region" description="Helical" evidence="9">
    <location>
        <begin position="206"/>
        <end position="224"/>
    </location>
</feature>
<dbReference type="STRING" id="97359.A0A550CIZ9"/>
<evidence type="ECO:0000256" key="5">
    <source>
        <dbReference type="ARBA" id="ARBA00022679"/>
    </source>
</evidence>
<name>A0A550CIZ9_9AGAR</name>
<comment type="subcellular location">
    <subcellularLocation>
        <location evidence="2">Membrane</location>
        <topology evidence="2">Multi-pass membrane protein</topology>
    </subcellularLocation>
</comment>
<evidence type="ECO:0000256" key="2">
    <source>
        <dbReference type="ARBA" id="ARBA00004141"/>
    </source>
</evidence>
<evidence type="ECO:0000256" key="9">
    <source>
        <dbReference type="SAM" id="Phobius"/>
    </source>
</evidence>
<comment type="pathway">
    <text evidence="3">Secondary metabolite biosynthesis.</text>
</comment>
<evidence type="ECO:0000256" key="1">
    <source>
        <dbReference type="ARBA" id="ARBA00001946"/>
    </source>
</evidence>
<evidence type="ECO:0000256" key="6">
    <source>
        <dbReference type="ARBA" id="ARBA00022692"/>
    </source>
</evidence>
<dbReference type="GO" id="GO:0016765">
    <property type="term" value="F:transferase activity, transferring alkyl or aryl (other than methyl) groups"/>
    <property type="evidence" value="ECO:0007669"/>
    <property type="project" value="InterPro"/>
</dbReference>
<comment type="similarity">
    <text evidence="4">Belongs to the UbiA prenyltransferase family.</text>
</comment>
<reference evidence="10 11" key="1">
    <citation type="journal article" date="2019" name="New Phytol.">
        <title>Comparative genomics reveals unique wood-decay strategies and fruiting body development in the Schizophyllaceae.</title>
        <authorList>
            <person name="Almasi E."/>
            <person name="Sahu N."/>
            <person name="Krizsan K."/>
            <person name="Balint B."/>
            <person name="Kovacs G.M."/>
            <person name="Kiss B."/>
            <person name="Cseklye J."/>
            <person name="Drula E."/>
            <person name="Henrissat B."/>
            <person name="Nagy I."/>
            <person name="Chovatia M."/>
            <person name="Adam C."/>
            <person name="LaButti K."/>
            <person name="Lipzen A."/>
            <person name="Riley R."/>
            <person name="Grigoriev I.V."/>
            <person name="Nagy L.G."/>
        </authorList>
    </citation>
    <scope>NUCLEOTIDE SEQUENCE [LARGE SCALE GENOMIC DNA]</scope>
    <source>
        <strain evidence="10 11">NL-1724</strain>
    </source>
</reference>
<dbReference type="Gene3D" id="1.20.120.1780">
    <property type="entry name" value="UbiA prenyltransferase"/>
    <property type="match status" value="1"/>
</dbReference>
<comment type="caution">
    <text evidence="10">The sequence shown here is derived from an EMBL/GenBank/DDBJ whole genome shotgun (WGS) entry which is preliminary data.</text>
</comment>
<keyword evidence="5 10" id="KW-0808">Transferase</keyword>
<dbReference type="Proteomes" id="UP000320762">
    <property type="component" value="Unassembled WGS sequence"/>
</dbReference>
<dbReference type="FunFam" id="1.20.120.1780:FF:000001">
    <property type="entry name" value="4-hydroxybenzoate octaprenyltransferase"/>
    <property type="match status" value="1"/>
</dbReference>
<dbReference type="Pfam" id="PF01040">
    <property type="entry name" value="UbiA"/>
    <property type="match status" value="1"/>
</dbReference>
<dbReference type="InterPro" id="IPR000537">
    <property type="entry name" value="UbiA_prenyltransferase"/>
</dbReference>
<dbReference type="PANTHER" id="PTHR11048">
    <property type="entry name" value="PRENYLTRANSFERASES"/>
    <property type="match status" value="1"/>
</dbReference>
<dbReference type="CDD" id="cd13959">
    <property type="entry name" value="PT_UbiA_COQ2"/>
    <property type="match status" value="1"/>
</dbReference>
<feature type="transmembrane region" description="Helical" evidence="9">
    <location>
        <begin position="86"/>
        <end position="104"/>
    </location>
</feature>
<dbReference type="InterPro" id="IPR030470">
    <property type="entry name" value="UbiA_prenylTrfase_CS"/>
</dbReference>
<evidence type="ECO:0000313" key="11">
    <source>
        <dbReference type="Proteomes" id="UP000320762"/>
    </source>
</evidence>
<evidence type="ECO:0000256" key="3">
    <source>
        <dbReference type="ARBA" id="ARBA00005179"/>
    </source>
</evidence>
<protein>
    <submittedName>
        <fullName evidence="10">UbiA prenyltransferase family</fullName>
    </submittedName>
</protein>
<evidence type="ECO:0000256" key="7">
    <source>
        <dbReference type="ARBA" id="ARBA00022989"/>
    </source>
</evidence>
<gene>
    <name evidence="10" type="ORF">BD626DRAFT_489886</name>
</gene>
<dbReference type="GO" id="GO:0006744">
    <property type="term" value="P:ubiquinone biosynthetic process"/>
    <property type="evidence" value="ECO:0007669"/>
    <property type="project" value="TreeGrafter"/>
</dbReference>
<keyword evidence="6 9" id="KW-0812">Transmembrane</keyword>
<dbReference type="PROSITE" id="PS00943">
    <property type="entry name" value="UBIA"/>
    <property type="match status" value="1"/>
</dbReference>
<keyword evidence="7 9" id="KW-1133">Transmembrane helix</keyword>
<dbReference type="PANTHER" id="PTHR11048:SF28">
    <property type="entry name" value="4-HYDROXYBENZOATE POLYPRENYLTRANSFERASE, MITOCHONDRIAL"/>
    <property type="match status" value="1"/>
</dbReference>
<dbReference type="AlphaFoldDB" id="A0A550CIZ9"/>
<dbReference type="GO" id="GO:0005886">
    <property type="term" value="C:plasma membrane"/>
    <property type="evidence" value="ECO:0007669"/>
    <property type="project" value="TreeGrafter"/>
</dbReference>
<comment type="cofactor">
    <cofactor evidence="1">
        <name>Mg(2+)</name>
        <dbReference type="ChEBI" id="CHEBI:18420"/>
    </cofactor>
</comment>
<keyword evidence="11" id="KW-1185">Reference proteome</keyword>
<dbReference type="FunFam" id="1.10.357.140:FF:000008">
    <property type="entry name" value="4-hydroxybenzoate octaprenyltransferase"/>
    <property type="match status" value="1"/>
</dbReference>
<sequence length="272" mass="29397">MVARRLEISVTAYFTTILYGLVASFLLRRSGVIWNDIVDRDIDKHVERTKTRPLASGRLSLQTAFALLAVNLAILVAALWPLNKSTWNYGLIATFIYPGVYPLMKRVTYWPQAWLGLAMNVGIPMAWTAASHTVPASAVILAVGAWSWTMWYDTIYACQDKKDDAQVGVMSTALLFGGNIRPVLAVLAGGFSASLALAGAANAQGALYYVISVAGGAAYLLRLTTSVDVEDPKSCARVFYNNGVWLGALIFAGTLADYFAAALYPQTAGALW</sequence>
<keyword evidence="8 9" id="KW-0472">Membrane</keyword>
<dbReference type="InterPro" id="IPR039653">
    <property type="entry name" value="Prenyltransferase"/>
</dbReference>
<feature type="transmembrane region" description="Helical" evidence="9">
    <location>
        <begin position="6"/>
        <end position="27"/>
    </location>
</feature>
<dbReference type="EMBL" id="VDMD01000006">
    <property type="protein sequence ID" value="TRM64792.1"/>
    <property type="molecule type" value="Genomic_DNA"/>
</dbReference>